<dbReference type="Proteomes" id="UP000242450">
    <property type="component" value="Chromosome 3"/>
</dbReference>
<proteinExistence type="predicted"/>
<sequence>MYYLRIVKQIVICIQVKDQLNQLLLQQNFLNGYPLKYTCWYLVWLNRKIVIK</sequence>
<gene>
    <name evidence="1" type="ORF">Celaphus_00011582</name>
</gene>
<evidence type="ECO:0000313" key="1">
    <source>
        <dbReference type="EMBL" id="OWK16734.1"/>
    </source>
</evidence>
<organism evidence="1 2">
    <name type="scientific">Cervus elaphus hippelaphus</name>
    <name type="common">European red deer</name>
    <dbReference type="NCBI Taxonomy" id="46360"/>
    <lineage>
        <taxon>Eukaryota</taxon>
        <taxon>Metazoa</taxon>
        <taxon>Chordata</taxon>
        <taxon>Craniata</taxon>
        <taxon>Vertebrata</taxon>
        <taxon>Euteleostomi</taxon>
        <taxon>Mammalia</taxon>
        <taxon>Eutheria</taxon>
        <taxon>Laurasiatheria</taxon>
        <taxon>Artiodactyla</taxon>
        <taxon>Ruminantia</taxon>
        <taxon>Pecora</taxon>
        <taxon>Cervidae</taxon>
        <taxon>Cervinae</taxon>
        <taxon>Cervus</taxon>
    </lineage>
</organism>
<keyword evidence="2" id="KW-1185">Reference proteome</keyword>
<accession>A0A212DF24</accession>
<dbReference type="EMBL" id="MKHE01000003">
    <property type="protein sequence ID" value="OWK16734.1"/>
    <property type="molecule type" value="Genomic_DNA"/>
</dbReference>
<dbReference type="AlphaFoldDB" id="A0A212DF24"/>
<name>A0A212DF24_CEREH</name>
<comment type="caution">
    <text evidence="1">The sequence shown here is derived from an EMBL/GenBank/DDBJ whole genome shotgun (WGS) entry which is preliminary data.</text>
</comment>
<evidence type="ECO:0000313" key="2">
    <source>
        <dbReference type="Proteomes" id="UP000242450"/>
    </source>
</evidence>
<protein>
    <submittedName>
        <fullName evidence="1">Uncharacterized protein</fullName>
    </submittedName>
</protein>
<reference evidence="1 2" key="1">
    <citation type="journal article" date="2018" name="Mol. Genet. Genomics">
        <title>The red deer Cervus elaphus genome CerEla1.0: sequencing, annotating, genes, and chromosomes.</title>
        <authorList>
            <person name="Bana N.A."/>
            <person name="Nyiri A."/>
            <person name="Nagy J."/>
            <person name="Frank K."/>
            <person name="Nagy T."/>
            <person name="Steger V."/>
            <person name="Schiller M."/>
            <person name="Lakatos P."/>
            <person name="Sugar L."/>
            <person name="Horn P."/>
            <person name="Barta E."/>
            <person name="Orosz L."/>
        </authorList>
    </citation>
    <scope>NUCLEOTIDE SEQUENCE [LARGE SCALE GENOMIC DNA]</scope>
    <source>
        <strain evidence="1">Hungarian</strain>
    </source>
</reference>